<dbReference type="InterPro" id="IPR045030">
    <property type="entry name" value="LYSM1-4"/>
</dbReference>
<keyword evidence="3" id="KW-1185">Reference proteome</keyword>
<reference evidence="2" key="1">
    <citation type="submission" date="2022-08" db="EMBL/GenBank/DDBJ databases">
        <authorList>
            <person name="Kallberg Y."/>
            <person name="Tangrot J."/>
            <person name="Rosling A."/>
        </authorList>
    </citation>
    <scope>NUCLEOTIDE SEQUENCE</scope>
    <source>
        <strain evidence="2">Wild A</strain>
    </source>
</reference>
<feature type="domain" description="LysM" evidence="1">
    <location>
        <begin position="196"/>
        <end position="240"/>
    </location>
</feature>
<dbReference type="InterPro" id="IPR036779">
    <property type="entry name" value="LysM_dom_sf"/>
</dbReference>
<protein>
    <submittedName>
        <fullName evidence="2">17001_t:CDS:1</fullName>
    </submittedName>
</protein>
<dbReference type="Gene3D" id="3.10.350.10">
    <property type="entry name" value="LysM domain"/>
    <property type="match status" value="1"/>
</dbReference>
<dbReference type="PROSITE" id="PS51782">
    <property type="entry name" value="LYSM"/>
    <property type="match status" value="1"/>
</dbReference>
<dbReference type="OrthoDB" id="2192830at2759"/>
<dbReference type="SUPFAM" id="SSF54106">
    <property type="entry name" value="LysM domain"/>
    <property type="match status" value="1"/>
</dbReference>
<evidence type="ECO:0000313" key="2">
    <source>
        <dbReference type="EMBL" id="CAI2179602.1"/>
    </source>
</evidence>
<name>A0A9W4WXI8_9GLOM</name>
<dbReference type="PANTHER" id="PTHR20932:SF8">
    <property type="entry name" value="LD22649P"/>
    <property type="match status" value="1"/>
</dbReference>
<evidence type="ECO:0000313" key="3">
    <source>
        <dbReference type="Proteomes" id="UP001153678"/>
    </source>
</evidence>
<evidence type="ECO:0000259" key="1">
    <source>
        <dbReference type="PROSITE" id="PS51782"/>
    </source>
</evidence>
<dbReference type="Pfam" id="PF01476">
    <property type="entry name" value="LysM"/>
    <property type="match status" value="1"/>
</dbReference>
<accession>A0A9W4WXI8</accession>
<dbReference type="InterPro" id="IPR018392">
    <property type="entry name" value="LysM"/>
</dbReference>
<dbReference type="AlphaFoldDB" id="A0A9W4WXI8"/>
<gene>
    <name evidence="2" type="ORF">FWILDA_LOCUS9171</name>
</gene>
<sequence length="402" mass="44866">MENNHFQNWSIGNDTLDLPRLLNPFAIEGDQILTDGSSFMVKGAPPKVFFPPKVSLTKELEYKKKRPLLEHISTSVCSVASPHKLPLIPTNSHPLNHQTTTSPISPTCFSKFHDNHELFSGGIGKRHSSTSLKADVKNNENLPNNGGSNKEKIKLALTKRRSMPQISINTDLNKQGQQQKENNLLKEGNGERKMVIVHEIKPSDTIAGVALFYGIEMSILKKANKLWTNDSIHLRKFLYIPIDQCSIIDDEAKVIVQDDHISIKTNRLSTSDNTIRPTFSPTTPSTPFTIYERELLFCTLPEHANYVYNNNHHHFGGCSISSIASSSSSISSTSSNNNSIQNPNLVDKLLHSIDYAGEKYWKRSFGSVKVGMGRARSGGILNDRYDVKKDNITPPFTMSPLL</sequence>
<dbReference type="EMBL" id="CAMKVN010002112">
    <property type="protein sequence ID" value="CAI2179602.1"/>
    <property type="molecule type" value="Genomic_DNA"/>
</dbReference>
<dbReference type="Proteomes" id="UP001153678">
    <property type="component" value="Unassembled WGS sequence"/>
</dbReference>
<dbReference type="PANTHER" id="PTHR20932">
    <property type="entry name" value="LYSM AND PUTATIVE PEPTIDOGLYCAN-BINDING DOMAIN-CONTAINING PROTEIN"/>
    <property type="match status" value="1"/>
</dbReference>
<organism evidence="2 3">
    <name type="scientific">Funneliformis geosporum</name>
    <dbReference type="NCBI Taxonomy" id="1117311"/>
    <lineage>
        <taxon>Eukaryota</taxon>
        <taxon>Fungi</taxon>
        <taxon>Fungi incertae sedis</taxon>
        <taxon>Mucoromycota</taxon>
        <taxon>Glomeromycotina</taxon>
        <taxon>Glomeromycetes</taxon>
        <taxon>Glomerales</taxon>
        <taxon>Glomeraceae</taxon>
        <taxon>Funneliformis</taxon>
    </lineage>
</organism>
<dbReference type="CDD" id="cd00118">
    <property type="entry name" value="LysM"/>
    <property type="match status" value="1"/>
</dbReference>
<proteinExistence type="predicted"/>
<comment type="caution">
    <text evidence="2">The sequence shown here is derived from an EMBL/GenBank/DDBJ whole genome shotgun (WGS) entry which is preliminary data.</text>
</comment>